<dbReference type="PANTHER" id="PTHR20883:SF46">
    <property type="entry name" value="PHYTANOYL-COA HYDROXYLASE"/>
    <property type="match status" value="1"/>
</dbReference>
<comment type="caution">
    <text evidence="1">The sequence shown here is derived from an EMBL/GenBank/DDBJ whole genome shotgun (WGS) entry which is preliminary data.</text>
</comment>
<dbReference type="Pfam" id="PF05721">
    <property type="entry name" value="PhyH"/>
    <property type="match status" value="1"/>
</dbReference>
<dbReference type="PANTHER" id="PTHR20883">
    <property type="entry name" value="PHYTANOYL-COA DIOXYGENASE DOMAIN CONTAINING 1"/>
    <property type="match status" value="1"/>
</dbReference>
<keyword evidence="1" id="KW-0560">Oxidoreductase</keyword>
<dbReference type="GO" id="GO:0051213">
    <property type="term" value="F:dioxygenase activity"/>
    <property type="evidence" value="ECO:0007669"/>
    <property type="project" value="UniProtKB-KW"/>
</dbReference>
<dbReference type="Gene3D" id="2.60.120.620">
    <property type="entry name" value="q2cbj1_9rhob like domain"/>
    <property type="match status" value="1"/>
</dbReference>
<dbReference type="RefSeq" id="WP_324179120.1">
    <property type="nucleotide sequence ID" value="NZ_BAABAW010000008.1"/>
</dbReference>
<reference evidence="1 2" key="1">
    <citation type="journal article" date="2013" name="Int. J. Syst. Evol. Microbiol.">
        <title>Aquimarina gracilis sp. nov., isolated from the gut microflora of a mussel, Mytilus coruscus, and emended description of Aquimarina spongiae.</title>
        <authorList>
            <person name="Park S.C."/>
            <person name="Choe H.N."/>
            <person name="Baik K.S."/>
            <person name="Seong C.N."/>
        </authorList>
    </citation>
    <scope>NUCLEOTIDE SEQUENCE [LARGE SCALE GENOMIC DNA]</scope>
    <source>
        <strain evidence="1 2">PSC32</strain>
    </source>
</reference>
<keyword evidence="1" id="KW-0223">Dioxygenase</keyword>
<dbReference type="InterPro" id="IPR008775">
    <property type="entry name" value="Phytyl_CoA_dOase-like"/>
</dbReference>
<dbReference type="EMBL" id="JAYKLX010000003">
    <property type="protein sequence ID" value="MEB3345086.1"/>
    <property type="molecule type" value="Genomic_DNA"/>
</dbReference>
<accession>A0ABU5ZSN5</accession>
<evidence type="ECO:0000313" key="1">
    <source>
        <dbReference type="EMBL" id="MEB3345086.1"/>
    </source>
</evidence>
<dbReference type="SUPFAM" id="SSF51197">
    <property type="entry name" value="Clavaminate synthase-like"/>
    <property type="match status" value="1"/>
</dbReference>
<gene>
    <name evidence="1" type="ORF">U6A24_06420</name>
</gene>
<name>A0ABU5ZSN5_9FLAO</name>
<dbReference type="Proteomes" id="UP001327027">
    <property type="component" value="Unassembled WGS sequence"/>
</dbReference>
<organism evidence="1 2">
    <name type="scientific">Aquimarina gracilis</name>
    <dbReference type="NCBI Taxonomy" id="874422"/>
    <lineage>
        <taxon>Bacteria</taxon>
        <taxon>Pseudomonadati</taxon>
        <taxon>Bacteroidota</taxon>
        <taxon>Flavobacteriia</taxon>
        <taxon>Flavobacteriales</taxon>
        <taxon>Flavobacteriaceae</taxon>
        <taxon>Aquimarina</taxon>
    </lineage>
</organism>
<sequence>METTKNTSGKHRRDGDTYEITSSEIEHYNDLGYLVLKEVLTDYELKDLDYWFDHFISGKEIHQMNKDFCDMSQPYGTPVEEFQLVNAMCPSMYRPELANNIYFRVAQSIASQIYKAGKAEMDYEQFLAKKPSKAGAEFAMHQDLGYWPKTKNTWTATFSLALSDSNIINGCLQVIPGTNKEKELRVHLPKPYNGNEGETMNRDTSHTLVIETNKKDQPIFLPVKRGDVTIHDERIIHGSAGNSSSEWRKTYVMAFRDSETIKQERAMGYTHSHNDKLDWKEVLG</sequence>
<proteinExistence type="predicted"/>
<protein>
    <submittedName>
        <fullName evidence="1">Phytanoyl-CoA dioxygenase family protein</fullName>
    </submittedName>
</protein>
<evidence type="ECO:0000313" key="2">
    <source>
        <dbReference type="Proteomes" id="UP001327027"/>
    </source>
</evidence>
<keyword evidence="2" id="KW-1185">Reference proteome</keyword>